<keyword evidence="6" id="KW-1185">Reference proteome</keyword>
<dbReference type="AlphaFoldDB" id="A0A4U5NIQ9"/>
<reference evidence="5 6" key="2">
    <citation type="journal article" date="2019" name="G3 (Bethesda)">
        <title>Hybrid Assembly of the Genome of the Entomopathogenic Nematode Steinernema carpocapsae Identifies the X-Chromosome.</title>
        <authorList>
            <person name="Serra L."/>
            <person name="Macchietto M."/>
            <person name="Macias-Munoz A."/>
            <person name="McGill C.J."/>
            <person name="Rodriguez I.M."/>
            <person name="Rodriguez B."/>
            <person name="Murad R."/>
            <person name="Mortazavi A."/>
        </authorList>
    </citation>
    <scope>NUCLEOTIDE SEQUENCE [LARGE SCALE GENOMIC DNA]</scope>
    <source>
        <strain evidence="5 6">ALL</strain>
    </source>
</reference>
<evidence type="ECO:0000256" key="1">
    <source>
        <dbReference type="ARBA" id="ARBA00006538"/>
    </source>
</evidence>
<dbReference type="InterPro" id="IPR029069">
    <property type="entry name" value="HotDog_dom_sf"/>
</dbReference>
<proteinExistence type="inferred from homology"/>
<evidence type="ECO:0008006" key="7">
    <source>
        <dbReference type="Google" id="ProtNLM"/>
    </source>
</evidence>
<feature type="domain" description="Acyl-CoA thioesterase-like N-terminal HotDog" evidence="3">
    <location>
        <begin position="39"/>
        <end position="87"/>
    </location>
</feature>
<accession>A0A4U5NIQ9</accession>
<evidence type="ECO:0000313" key="6">
    <source>
        <dbReference type="Proteomes" id="UP000298663"/>
    </source>
</evidence>
<name>A0A4U5NIQ9_STECR</name>
<evidence type="ECO:0000259" key="4">
    <source>
        <dbReference type="Pfam" id="PF20789"/>
    </source>
</evidence>
<dbReference type="InterPro" id="IPR049450">
    <property type="entry name" value="ACOT8-like_C"/>
</dbReference>
<dbReference type="CDD" id="cd03444">
    <property type="entry name" value="Thioesterase_II_repeat1"/>
    <property type="match status" value="1"/>
</dbReference>
<dbReference type="GO" id="GO:0047617">
    <property type="term" value="F:fatty acyl-CoA hydrolase activity"/>
    <property type="evidence" value="ECO:0007669"/>
    <property type="project" value="InterPro"/>
</dbReference>
<evidence type="ECO:0000256" key="2">
    <source>
        <dbReference type="ARBA" id="ARBA00022801"/>
    </source>
</evidence>
<dbReference type="PANTHER" id="PTHR11066:SF66">
    <property type="entry name" value="THIOESTERASE_THIOL ESTER DEHYDRASE-ISOMERASE"/>
    <property type="match status" value="1"/>
</dbReference>
<dbReference type="SUPFAM" id="SSF54637">
    <property type="entry name" value="Thioesterase/thiol ester dehydrase-isomerase"/>
    <property type="match status" value="2"/>
</dbReference>
<dbReference type="PANTHER" id="PTHR11066">
    <property type="entry name" value="ACYL-COA THIOESTERASE"/>
    <property type="match status" value="1"/>
</dbReference>
<dbReference type="InterPro" id="IPR049449">
    <property type="entry name" value="TesB_ACOT8-like_N"/>
</dbReference>
<reference evidence="5 6" key="1">
    <citation type="journal article" date="2015" name="Genome Biol.">
        <title>Comparative genomics of Steinernema reveals deeply conserved gene regulatory networks.</title>
        <authorList>
            <person name="Dillman A.R."/>
            <person name="Macchietto M."/>
            <person name="Porter C.F."/>
            <person name="Rogers A."/>
            <person name="Williams B."/>
            <person name="Antoshechkin I."/>
            <person name="Lee M.M."/>
            <person name="Goodwin Z."/>
            <person name="Lu X."/>
            <person name="Lewis E.E."/>
            <person name="Goodrich-Blair H."/>
            <person name="Stock S.P."/>
            <person name="Adams B.J."/>
            <person name="Sternberg P.W."/>
            <person name="Mortazavi A."/>
        </authorList>
    </citation>
    <scope>NUCLEOTIDE SEQUENCE [LARGE SCALE GENOMIC DNA]</scope>
    <source>
        <strain evidence="5 6">ALL</strain>
    </source>
</reference>
<dbReference type="Proteomes" id="UP000298663">
    <property type="component" value="Unassembled WGS sequence"/>
</dbReference>
<dbReference type="OrthoDB" id="68328at2759"/>
<dbReference type="InterPro" id="IPR003703">
    <property type="entry name" value="Acyl_CoA_thio"/>
</dbReference>
<dbReference type="Pfam" id="PF13622">
    <property type="entry name" value="4HBT_3"/>
    <property type="match status" value="1"/>
</dbReference>
<organism evidence="5 6">
    <name type="scientific">Steinernema carpocapsae</name>
    <name type="common">Entomopathogenic nematode</name>
    <dbReference type="NCBI Taxonomy" id="34508"/>
    <lineage>
        <taxon>Eukaryota</taxon>
        <taxon>Metazoa</taxon>
        <taxon>Ecdysozoa</taxon>
        <taxon>Nematoda</taxon>
        <taxon>Chromadorea</taxon>
        <taxon>Rhabditida</taxon>
        <taxon>Tylenchina</taxon>
        <taxon>Panagrolaimomorpha</taxon>
        <taxon>Strongyloidoidea</taxon>
        <taxon>Steinernematidae</taxon>
        <taxon>Steinernema</taxon>
    </lineage>
</organism>
<dbReference type="EMBL" id="AZBU02000004">
    <property type="protein sequence ID" value="TKR82682.1"/>
    <property type="molecule type" value="Genomic_DNA"/>
</dbReference>
<dbReference type="InterPro" id="IPR042171">
    <property type="entry name" value="Acyl-CoA_hotdog"/>
</dbReference>
<sequence length="296" mass="33026">MMSISRPQAALETAFVPSKIDRNVVTFSGPHFEGPAVPGRAYGGNTAAQVCNAVRSLYKPFVVKTVKINFLGPGSPNDPTDYVVESYPDSDVLNIRGYQKGRFFVVGKATVCNFSDLLSTSTYPMPNVLAPLDNPSLKFCMATTADPSPWNVFKVLSEANWFEVRPVNFDQIVTKISSNKSQFYWARISKDFSDRDKDRIDGWTVIMFLSDFLIGCPGLVHRALHGAHTQFDGGASLTHNVTFHTHLIDEEGWFLYETYSETQGCNRYLIYARIYSEDGRLVATVVQEAYSPSSKL</sequence>
<keyword evidence="2" id="KW-0378">Hydrolase</keyword>
<protein>
    <recommendedName>
        <fullName evidence="7">Acyl-CoA thioesterase II domain-containing protein</fullName>
    </recommendedName>
</protein>
<dbReference type="GO" id="GO:0009062">
    <property type="term" value="P:fatty acid catabolic process"/>
    <property type="evidence" value="ECO:0007669"/>
    <property type="project" value="TreeGrafter"/>
</dbReference>
<comment type="caution">
    <text evidence="5">The sequence shown here is derived from an EMBL/GenBank/DDBJ whole genome shotgun (WGS) entry which is preliminary data.</text>
</comment>
<dbReference type="Pfam" id="PF20789">
    <property type="entry name" value="4HBT_3C"/>
    <property type="match status" value="1"/>
</dbReference>
<gene>
    <name evidence="5" type="ORF">L596_016370</name>
</gene>
<dbReference type="GO" id="GO:0006637">
    <property type="term" value="P:acyl-CoA metabolic process"/>
    <property type="evidence" value="ECO:0007669"/>
    <property type="project" value="InterPro"/>
</dbReference>
<dbReference type="GO" id="GO:0005782">
    <property type="term" value="C:peroxisomal matrix"/>
    <property type="evidence" value="ECO:0007669"/>
    <property type="project" value="UniProtKB-SubCell"/>
</dbReference>
<feature type="domain" description="Acyl-CoA thioesterase-like C-terminal" evidence="4">
    <location>
        <begin position="153"/>
        <end position="290"/>
    </location>
</feature>
<evidence type="ECO:0000313" key="5">
    <source>
        <dbReference type="EMBL" id="TKR82682.1"/>
    </source>
</evidence>
<comment type="similarity">
    <text evidence="1">Belongs to the C/M/P thioester hydrolase family.</text>
</comment>
<evidence type="ECO:0000259" key="3">
    <source>
        <dbReference type="Pfam" id="PF13622"/>
    </source>
</evidence>
<dbReference type="STRING" id="34508.A0A4U5NIQ9"/>
<dbReference type="Gene3D" id="2.40.160.210">
    <property type="entry name" value="Acyl-CoA thioesterase, double hotdog domain"/>
    <property type="match status" value="1"/>
</dbReference>